<reference evidence="1 2" key="2">
    <citation type="journal article" date="2018" name="Nature">
        <title>Mutant phenotypes for thousands of bacterial genes of unknown function.</title>
        <authorList>
            <person name="Price M.N."/>
            <person name="Wetmore K.M."/>
            <person name="Waters R.J."/>
            <person name="Callaghan M."/>
            <person name="Ray J."/>
            <person name="Liu H."/>
            <person name="Kuehl J.V."/>
            <person name="Melnyk R.A."/>
            <person name="Lamson J.S."/>
            <person name="Suh Y."/>
            <person name="Carlson H.K."/>
            <person name="Esquivel Z."/>
            <person name="Sadeeshkumar H."/>
            <person name="Chakraborty R."/>
            <person name="Zane G.M."/>
            <person name="Rubin B.E."/>
            <person name="Wall J.D."/>
            <person name="Visel A."/>
            <person name="Bristow J."/>
            <person name="Blow M.J."/>
            <person name="Arkin A.P."/>
            <person name="Deutschbauer A.M."/>
        </authorList>
    </citation>
    <scope>NUCLEOTIDE SEQUENCE [LARGE SCALE GENOMIC DNA]</scope>
    <source>
        <strain evidence="1 2">FW300-N1B4</strain>
    </source>
</reference>
<sequence>MLHVVHSDTQVENPVISEYNKRQIRSIEKYSFDSGLSIRVWVASPGLSGDYLVSMLGGRTVASVGNNTKCQQGLKAVPLDKIKKEVRKFIAEQKGIKPKETEIVSLIGTRFDESASRNRMMKERGESATDAVEVMADTGDLVLSPIADWEAFDVFGYIGMVRSKKIECYDDFEELVQVYRDAGGGTCMVNSYLANKEADKAPCSARTGCWTCTRVSRDKSAENMIDSEDGKFEWMRPLNDFRNYLAARHFDPSARCWLGRTVNAETGNLSIMPNSYSPTFTKELLGILLTMQVEEEIAASRLGIAPRFTVLTLRQVIAIELLWARYSYQKPFTAVRMYRAVYERGARYRVPDLAAIPKFTEKDIAFRAEVPFCDEDYDNPFNGLRNIEWAAADCEETTLTRSGKLVTRVNTGSEFDIDEEGAELFYEFDLEHALNRITLNDSPASVAHYLIGLGTVQLYKGTESEWDRMLKVSNQVHRLQLQSILHDPHAIIAKLATVREGSFETGQAVLDLV</sequence>
<dbReference type="Proteomes" id="UP000076489">
    <property type="component" value="Unassembled WGS sequence"/>
</dbReference>
<gene>
    <name evidence="1" type="ORF">A1D17_02720</name>
</gene>
<evidence type="ECO:0008006" key="3">
    <source>
        <dbReference type="Google" id="ProtNLM"/>
    </source>
</evidence>
<accession>A0A166QLI5</accession>
<protein>
    <recommendedName>
        <fullName evidence="3">Phosphoadenosine phosphosulphate reductase domain-containing protein</fullName>
    </recommendedName>
</protein>
<dbReference type="Gene3D" id="3.40.50.620">
    <property type="entry name" value="HUPs"/>
    <property type="match status" value="1"/>
</dbReference>
<dbReference type="SUPFAM" id="SSF52402">
    <property type="entry name" value="Adenine nucleotide alpha hydrolases-like"/>
    <property type="match status" value="1"/>
</dbReference>
<evidence type="ECO:0000313" key="1">
    <source>
        <dbReference type="EMBL" id="KZN20473.1"/>
    </source>
</evidence>
<evidence type="ECO:0000313" key="2">
    <source>
        <dbReference type="Proteomes" id="UP000076489"/>
    </source>
</evidence>
<name>A0A166QLI5_PSEFL</name>
<proteinExistence type="predicted"/>
<comment type="caution">
    <text evidence="1">The sequence shown here is derived from an EMBL/GenBank/DDBJ whole genome shotgun (WGS) entry which is preliminary data.</text>
</comment>
<dbReference type="EMBL" id="LUKJ01000002">
    <property type="protein sequence ID" value="KZN20473.1"/>
    <property type="molecule type" value="Genomic_DNA"/>
</dbReference>
<organism evidence="1 2">
    <name type="scientific">Pseudomonas fluorescens</name>
    <dbReference type="NCBI Taxonomy" id="294"/>
    <lineage>
        <taxon>Bacteria</taxon>
        <taxon>Pseudomonadati</taxon>
        <taxon>Pseudomonadota</taxon>
        <taxon>Gammaproteobacteria</taxon>
        <taxon>Pseudomonadales</taxon>
        <taxon>Pseudomonadaceae</taxon>
        <taxon>Pseudomonas</taxon>
    </lineage>
</organism>
<dbReference type="AlphaFoldDB" id="A0A166QLI5"/>
<dbReference type="InterPro" id="IPR014729">
    <property type="entry name" value="Rossmann-like_a/b/a_fold"/>
</dbReference>
<reference evidence="2" key="1">
    <citation type="submission" date="2016-03" db="EMBL/GenBank/DDBJ databases">
        <authorList>
            <person name="Ray J."/>
            <person name="Price M."/>
            <person name="Deutschbauer A."/>
        </authorList>
    </citation>
    <scope>NUCLEOTIDE SEQUENCE [LARGE SCALE GENOMIC DNA]</scope>
    <source>
        <strain evidence="2">FW300-N1B4</strain>
    </source>
</reference>